<accession>A0ABP1QQC1</accession>
<dbReference type="Gene3D" id="1.25.40.10">
    <property type="entry name" value="Tetratricopeptide repeat domain"/>
    <property type="match status" value="1"/>
</dbReference>
<protein>
    <recommendedName>
        <fullName evidence="2">SET domain-containing protein</fullName>
    </recommendedName>
</protein>
<dbReference type="PANTHER" id="PTHR46455:SF5">
    <property type="entry name" value="SET AND MYND DOMAIN CONTAINING, ARTHROPOD-SPECIFIC, MEMBER 4, ISOFORM A"/>
    <property type="match status" value="1"/>
</dbReference>
<organism evidence="3 4">
    <name type="scientific">Orchesella dallaii</name>
    <dbReference type="NCBI Taxonomy" id="48710"/>
    <lineage>
        <taxon>Eukaryota</taxon>
        <taxon>Metazoa</taxon>
        <taxon>Ecdysozoa</taxon>
        <taxon>Arthropoda</taxon>
        <taxon>Hexapoda</taxon>
        <taxon>Collembola</taxon>
        <taxon>Entomobryomorpha</taxon>
        <taxon>Entomobryoidea</taxon>
        <taxon>Orchesellidae</taxon>
        <taxon>Orchesellinae</taxon>
        <taxon>Orchesella</taxon>
    </lineage>
</organism>
<sequence>MSESEDALYEVQWSQELGRYLVAVRDIKAREIIIREDPLMSGPTDRGPKDVPVCLGCCNIMSEDSMTRCTNCHWPVCNEDCEKLPLHAENECQIFHKNRVVYPPPFRSPIIHKCVFILRCLLLKSKNLTSWEKLNAMADNGEERRNKPICINSDKKIMENFRKFFPNGDFSEEDVIRISGIVDVNAHSFPIRINDRPTSVCNLYSRTSLMAHSCIPNASWSADKSLSSLTLTIRANVPISKGEMISVAYVEGQLLVCTLQRLIPNEINGMFICRCPRCLDPTENSTYIGALKCPSCEHGYLLPIDPVDSFSSWKCDNGNNGTSCCTSSATSVANINRSDDTNVENDDRIRSKDGCSVVLDDETIMEMIEEAEMMCGYTKMDFGSDSVPEESLSLLKEFVEEYSGKILHPNHYILQEVDVRILKGEFAKGLRVLSDVELIQFLERCERLFTLSNALTPGYCEYRAFLQFHFSQGLLSLEKRKKKRNFVPGNLPTSKNTREEGEKDANVTNHVHHDDEDDSVVSTVFTRKFESSLDNLNKVMEMLTYLLTYFEEINSTHKLLEPIKDTITDTEKKLKRLLKQEAKESSSSTQK</sequence>
<dbReference type="EMBL" id="CAXLJM020000043">
    <property type="protein sequence ID" value="CAL8109914.1"/>
    <property type="molecule type" value="Genomic_DNA"/>
</dbReference>
<evidence type="ECO:0000313" key="3">
    <source>
        <dbReference type="EMBL" id="CAL8109914.1"/>
    </source>
</evidence>
<dbReference type="InterPro" id="IPR046341">
    <property type="entry name" value="SET_dom_sf"/>
</dbReference>
<keyword evidence="4" id="KW-1185">Reference proteome</keyword>
<dbReference type="Gene3D" id="6.10.140.2220">
    <property type="match status" value="1"/>
</dbReference>
<evidence type="ECO:0000256" key="1">
    <source>
        <dbReference type="SAM" id="MobiDB-lite"/>
    </source>
</evidence>
<dbReference type="InterPro" id="IPR011990">
    <property type="entry name" value="TPR-like_helical_dom_sf"/>
</dbReference>
<dbReference type="SUPFAM" id="SSF82199">
    <property type="entry name" value="SET domain"/>
    <property type="match status" value="1"/>
</dbReference>
<dbReference type="CDD" id="cd20071">
    <property type="entry name" value="SET_SMYD"/>
    <property type="match status" value="1"/>
</dbReference>
<comment type="caution">
    <text evidence="3">The sequence shown here is derived from an EMBL/GenBank/DDBJ whole genome shotgun (WGS) entry which is preliminary data.</text>
</comment>
<dbReference type="Pfam" id="PF00856">
    <property type="entry name" value="SET"/>
    <property type="match status" value="1"/>
</dbReference>
<dbReference type="InterPro" id="IPR053010">
    <property type="entry name" value="SET_SmydA-8"/>
</dbReference>
<dbReference type="Proteomes" id="UP001642540">
    <property type="component" value="Unassembled WGS sequence"/>
</dbReference>
<name>A0ABP1QQC1_9HEXA</name>
<dbReference type="InterPro" id="IPR001214">
    <property type="entry name" value="SET_dom"/>
</dbReference>
<evidence type="ECO:0000259" key="2">
    <source>
        <dbReference type="PROSITE" id="PS50280"/>
    </source>
</evidence>
<reference evidence="3 4" key="1">
    <citation type="submission" date="2024-08" db="EMBL/GenBank/DDBJ databases">
        <authorList>
            <person name="Cucini C."/>
            <person name="Frati F."/>
        </authorList>
    </citation>
    <scope>NUCLEOTIDE SEQUENCE [LARGE SCALE GENOMIC DNA]</scope>
</reference>
<evidence type="ECO:0000313" key="4">
    <source>
        <dbReference type="Proteomes" id="UP001642540"/>
    </source>
</evidence>
<gene>
    <name evidence="3" type="ORF">ODALV1_LOCUS13807</name>
</gene>
<dbReference type="PROSITE" id="PS50280">
    <property type="entry name" value="SET"/>
    <property type="match status" value="1"/>
</dbReference>
<feature type="region of interest" description="Disordered" evidence="1">
    <location>
        <begin position="486"/>
        <end position="513"/>
    </location>
</feature>
<proteinExistence type="predicted"/>
<dbReference type="Gene3D" id="1.10.220.160">
    <property type="match status" value="1"/>
</dbReference>
<feature type="compositionally biased region" description="Basic and acidic residues" evidence="1">
    <location>
        <begin position="496"/>
        <end position="505"/>
    </location>
</feature>
<dbReference type="PANTHER" id="PTHR46455">
    <property type="entry name" value="SET AND MYND DOMAIN CONTAINING, ARTHROPOD-SPECIFIC, MEMBER 4, ISOFORM A"/>
    <property type="match status" value="1"/>
</dbReference>
<dbReference type="Gene3D" id="2.170.270.10">
    <property type="entry name" value="SET domain"/>
    <property type="match status" value="1"/>
</dbReference>
<feature type="domain" description="SET" evidence="2">
    <location>
        <begin position="1"/>
        <end position="250"/>
    </location>
</feature>